<evidence type="ECO:0000256" key="11">
    <source>
        <dbReference type="SAM" id="SignalP"/>
    </source>
</evidence>
<dbReference type="PANTHER" id="PTHR33446">
    <property type="entry name" value="PROTEIN TONB-RELATED"/>
    <property type="match status" value="1"/>
</dbReference>
<sequence>MKRINYSLILTSVALIMLLFSCGESEREDATSTANSNTESAETRAEKSLSKKEFTGKVYEIVEQMPEYPGGLTALMNYLRVNIRYPAAAQKAGIEGRVIVSFIVEPNGSVSNVEIVRSVDTDLDQEALRVVRQMPKWKPGKQDGNTVRVKFHLPIKFMLV</sequence>
<keyword evidence="11" id="KW-0732">Signal</keyword>
<gene>
    <name evidence="13" type="ORF">KZO38_03350</name>
</gene>
<name>A0ABS6YB53_9BACT</name>
<keyword evidence="14" id="KW-1185">Reference proteome</keyword>
<dbReference type="InterPro" id="IPR006260">
    <property type="entry name" value="TonB/TolA_C"/>
</dbReference>
<evidence type="ECO:0000256" key="6">
    <source>
        <dbReference type="ARBA" id="ARBA00022692"/>
    </source>
</evidence>
<evidence type="ECO:0000259" key="12">
    <source>
        <dbReference type="PROSITE" id="PS52015"/>
    </source>
</evidence>
<keyword evidence="5" id="KW-0997">Cell inner membrane</keyword>
<dbReference type="Proteomes" id="UP000788426">
    <property type="component" value="Unassembled WGS sequence"/>
</dbReference>
<dbReference type="NCBIfam" id="TIGR01352">
    <property type="entry name" value="tonB_Cterm"/>
    <property type="match status" value="1"/>
</dbReference>
<dbReference type="InterPro" id="IPR051045">
    <property type="entry name" value="TonB-dependent_transducer"/>
</dbReference>
<dbReference type="EMBL" id="JAHXCT010000002">
    <property type="protein sequence ID" value="MBW4768797.1"/>
    <property type="molecule type" value="Genomic_DNA"/>
</dbReference>
<dbReference type="Pfam" id="PF03544">
    <property type="entry name" value="TonB_C"/>
    <property type="match status" value="1"/>
</dbReference>
<dbReference type="PROSITE" id="PS52015">
    <property type="entry name" value="TONB_CTD"/>
    <property type="match status" value="1"/>
</dbReference>
<evidence type="ECO:0000256" key="8">
    <source>
        <dbReference type="ARBA" id="ARBA00022989"/>
    </source>
</evidence>
<dbReference type="PROSITE" id="PS51257">
    <property type="entry name" value="PROKAR_LIPOPROTEIN"/>
    <property type="match status" value="1"/>
</dbReference>
<evidence type="ECO:0000256" key="9">
    <source>
        <dbReference type="ARBA" id="ARBA00023136"/>
    </source>
</evidence>
<keyword evidence="7" id="KW-0653">Protein transport</keyword>
<evidence type="ECO:0000256" key="1">
    <source>
        <dbReference type="ARBA" id="ARBA00004383"/>
    </source>
</evidence>
<proteinExistence type="inferred from homology"/>
<accession>A0ABS6YB53</accession>
<dbReference type="PANTHER" id="PTHR33446:SF2">
    <property type="entry name" value="PROTEIN TONB"/>
    <property type="match status" value="1"/>
</dbReference>
<keyword evidence="4" id="KW-1003">Cell membrane</keyword>
<comment type="subcellular location">
    <subcellularLocation>
        <location evidence="1">Cell inner membrane</location>
        <topology evidence="1">Single-pass membrane protein</topology>
        <orientation evidence="1">Periplasmic side</orientation>
    </subcellularLocation>
</comment>
<feature type="region of interest" description="Disordered" evidence="10">
    <location>
        <begin position="29"/>
        <end position="48"/>
    </location>
</feature>
<comment type="similarity">
    <text evidence="2">Belongs to the TonB family.</text>
</comment>
<dbReference type="InterPro" id="IPR037682">
    <property type="entry name" value="TonB_C"/>
</dbReference>
<evidence type="ECO:0000256" key="4">
    <source>
        <dbReference type="ARBA" id="ARBA00022475"/>
    </source>
</evidence>
<feature type="chain" id="PRO_5045050136" evidence="11">
    <location>
        <begin position="26"/>
        <end position="160"/>
    </location>
</feature>
<reference evidence="13 14" key="1">
    <citation type="submission" date="2021-07" db="EMBL/GenBank/DDBJ databases">
        <title>Genomic diversity and antimicrobial resistance of Prevotella spp. isolated from chronic lung disease airways.</title>
        <authorList>
            <person name="Webb K.A."/>
            <person name="Olagoke O.S."/>
            <person name="Baird T."/>
            <person name="Neill J."/>
            <person name="Pham A."/>
            <person name="Wells T.J."/>
            <person name="Ramsay K.A."/>
            <person name="Bell S.C."/>
            <person name="Sarovich D.S."/>
            <person name="Price E.P."/>
        </authorList>
    </citation>
    <scope>NUCLEOTIDE SEQUENCE [LARGE SCALE GENOMIC DNA]</scope>
    <source>
        <strain evidence="13 14">SCHI0011.S.12</strain>
    </source>
</reference>
<keyword evidence="9" id="KW-0472">Membrane</keyword>
<organism evidence="13 14">
    <name type="scientific">Hoylesella nanceiensis</name>
    <dbReference type="NCBI Taxonomy" id="425941"/>
    <lineage>
        <taxon>Bacteria</taxon>
        <taxon>Pseudomonadati</taxon>
        <taxon>Bacteroidota</taxon>
        <taxon>Bacteroidia</taxon>
        <taxon>Bacteroidales</taxon>
        <taxon>Prevotellaceae</taxon>
        <taxon>Hoylesella</taxon>
    </lineage>
</organism>
<keyword evidence="6" id="KW-0812">Transmembrane</keyword>
<comment type="caution">
    <text evidence="13">The sequence shown here is derived from an EMBL/GenBank/DDBJ whole genome shotgun (WGS) entry which is preliminary data.</text>
</comment>
<feature type="domain" description="TonB C-terminal" evidence="12">
    <location>
        <begin position="70"/>
        <end position="160"/>
    </location>
</feature>
<keyword evidence="3" id="KW-0813">Transport</keyword>
<feature type="signal peptide" evidence="11">
    <location>
        <begin position="1"/>
        <end position="25"/>
    </location>
</feature>
<evidence type="ECO:0000256" key="2">
    <source>
        <dbReference type="ARBA" id="ARBA00006555"/>
    </source>
</evidence>
<evidence type="ECO:0000313" key="14">
    <source>
        <dbReference type="Proteomes" id="UP000788426"/>
    </source>
</evidence>
<evidence type="ECO:0000256" key="7">
    <source>
        <dbReference type="ARBA" id="ARBA00022927"/>
    </source>
</evidence>
<keyword evidence="8" id="KW-1133">Transmembrane helix</keyword>
<evidence type="ECO:0000256" key="10">
    <source>
        <dbReference type="SAM" id="MobiDB-lite"/>
    </source>
</evidence>
<evidence type="ECO:0000313" key="13">
    <source>
        <dbReference type="EMBL" id="MBW4768797.1"/>
    </source>
</evidence>
<protein>
    <submittedName>
        <fullName evidence="13">Energy transducer TonB</fullName>
    </submittedName>
</protein>
<evidence type="ECO:0000256" key="3">
    <source>
        <dbReference type="ARBA" id="ARBA00022448"/>
    </source>
</evidence>
<evidence type="ECO:0000256" key="5">
    <source>
        <dbReference type="ARBA" id="ARBA00022519"/>
    </source>
</evidence>
<dbReference type="RefSeq" id="WP_219479865.1">
    <property type="nucleotide sequence ID" value="NZ_JAHXCT010000002.1"/>
</dbReference>
<feature type="compositionally biased region" description="Polar residues" evidence="10">
    <location>
        <begin position="31"/>
        <end position="40"/>
    </location>
</feature>